<dbReference type="Proteomes" id="UP000266841">
    <property type="component" value="Unassembled WGS sequence"/>
</dbReference>
<gene>
    <name evidence="2" type="ORF">THAOC_11222</name>
</gene>
<accession>K0SQT9</accession>
<reference evidence="2 3" key="1">
    <citation type="journal article" date="2012" name="Genome Biol.">
        <title>Genome and low-iron response of an oceanic diatom adapted to chronic iron limitation.</title>
        <authorList>
            <person name="Lommer M."/>
            <person name="Specht M."/>
            <person name="Roy A.S."/>
            <person name="Kraemer L."/>
            <person name="Andreson R."/>
            <person name="Gutowska M.A."/>
            <person name="Wolf J."/>
            <person name="Bergner S.V."/>
            <person name="Schilhabel M.B."/>
            <person name="Klostermeier U.C."/>
            <person name="Beiko R.G."/>
            <person name="Rosenstiel P."/>
            <person name="Hippler M."/>
            <person name="Laroche J."/>
        </authorList>
    </citation>
    <scope>NUCLEOTIDE SEQUENCE [LARGE SCALE GENOMIC DNA]</scope>
    <source>
        <strain evidence="2 3">CCMP1005</strain>
    </source>
</reference>
<dbReference type="EMBL" id="AGNL01012739">
    <property type="protein sequence ID" value="EJK67710.1"/>
    <property type="molecule type" value="Genomic_DNA"/>
</dbReference>
<feature type="region of interest" description="Disordered" evidence="1">
    <location>
        <begin position="1"/>
        <end position="142"/>
    </location>
</feature>
<protein>
    <submittedName>
        <fullName evidence="2">Uncharacterized protein</fullName>
    </submittedName>
</protein>
<evidence type="ECO:0000256" key="1">
    <source>
        <dbReference type="SAM" id="MobiDB-lite"/>
    </source>
</evidence>
<sequence>MPPQGRSEIDDPQGRNLGVSPPAPAPDENPGQDDPIVGRLVDGDGGGDSSAIKDDASALENKNHVLDELTRPASNARDPTPDPHRPTPDAGQSIPLFRPRHQPRVTSTTGTGGGSHTGCLQGAHGATNGRDTTNAATNSPGRGRLIVSQMSLSVLIADTPTASVTRPAGPQEGTAARHSCAIMTIRRRITRESAQSNAYATTNARENEYLYSTQGQLQMGCHCVSPPTSSKYDIVVSKSAI</sequence>
<name>K0SQT9_THAOC</name>
<proteinExistence type="predicted"/>
<dbReference type="AlphaFoldDB" id="K0SQT9"/>
<feature type="compositionally biased region" description="Basic and acidic residues" evidence="1">
    <location>
        <begin position="51"/>
        <end position="70"/>
    </location>
</feature>
<comment type="caution">
    <text evidence="2">The sequence shown here is derived from an EMBL/GenBank/DDBJ whole genome shotgun (WGS) entry which is preliminary data.</text>
</comment>
<feature type="compositionally biased region" description="Polar residues" evidence="1">
    <location>
        <begin position="129"/>
        <end position="140"/>
    </location>
</feature>
<organism evidence="2 3">
    <name type="scientific">Thalassiosira oceanica</name>
    <name type="common">Marine diatom</name>
    <dbReference type="NCBI Taxonomy" id="159749"/>
    <lineage>
        <taxon>Eukaryota</taxon>
        <taxon>Sar</taxon>
        <taxon>Stramenopiles</taxon>
        <taxon>Ochrophyta</taxon>
        <taxon>Bacillariophyta</taxon>
        <taxon>Coscinodiscophyceae</taxon>
        <taxon>Thalassiosirophycidae</taxon>
        <taxon>Thalassiosirales</taxon>
        <taxon>Thalassiosiraceae</taxon>
        <taxon>Thalassiosira</taxon>
    </lineage>
</organism>
<evidence type="ECO:0000313" key="3">
    <source>
        <dbReference type="Proteomes" id="UP000266841"/>
    </source>
</evidence>
<evidence type="ECO:0000313" key="2">
    <source>
        <dbReference type="EMBL" id="EJK67710.1"/>
    </source>
</evidence>
<keyword evidence="3" id="KW-1185">Reference proteome</keyword>